<gene>
    <name evidence="3" type="ORF">SAMN04488074_11047</name>
</gene>
<keyword evidence="2" id="KW-1133">Transmembrane helix</keyword>
<feature type="transmembrane region" description="Helical" evidence="2">
    <location>
        <begin position="149"/>
        <end position="169"/>
    </location>
</feature>
<feature type="transmembrane region" description="Helical" evidence="2">
    <location>
        <begin position="94"/>
        <end position="114"/>
    </location>
</feature>
<dbReference type="Proteomes" id="UP000199682">
    <property type="component" value="Unassembled WGS sequence"/>
</dbReference>
<organism evidence="3 4">
    <name type="scientific">Lentzea albidocapillata subsp. violacea</name>
    <dbReference type="NCBI Taxonomy" id="128104"/>
    <lineage>
        <taxon>Bacteria</taxon>
        <taxon>Bacillati</taxon>
        <taxon>Actinomycetota</taxon>
        <taxon>Actinomycetes</taxon>
        <taxon>Pseudonocardiales</taxon>
        <taxon>Pseudonocardiaceae</taxon>
        <taxon>Lentzea</taxon>
    </lineage>
</organism>
<protein>
    <submittedName>
        <fullName evidence="3">Uncharacterized protein</fullName>
    </submittedName>
</protein>
<feature type="transmembrane region" description="Helical" evidence="2">
    <location>
        <begin position="72"/>
        <end position="88"/>
    </location>
</feature>
<sequence>MTAVHPNQGWQPQQPPRGHGPGYGPAPGWGQPLRPSVAPAFLAGGLWLLVAVLCFVLAGLNSADGLGIRQTPEAAVALLGLAFGRGFIANGDPAIVATYVAGGVVLLLAALVIARLGFARWVLAGLGFLVSAYYVFAIVRLTINHGGTLIIVPGIALMLWLAASMVSVLPPVGRAMR</sequence>
<dbReference type="EMBL" id="FNET01000010">
    <property type="protein sequence ID" value="SDL28766.1"/>
    <property type="molecule type" value="Genomic_DNA"/>
</dbReference>
<evidence type="ECO:0000313" key="3">
    <source>
        <dbReference type="EMBL" id="SDL28766.1"/>
    </source>
</evidence>
<name>A0A1G9IUM7_9PSEU</name>
<feature type="transmembrane region" description="Helical" evidence="2">
    <location>
        <begin position="37"/>
        <end position="60"/>
    </location>
</feature>
<accession>A0A1G9IUM7</accession>
<feature type="region of interest" description="Disordered" evidence="1">
    <location>
        <begin position="1"/>
        <end position="26"/>
    </location>
</feature>
<feature type="transmembrane region" description="Helical" evidence="2">
    <location>
        <begin position="121"/>
        <end position="143"/>
    </location>
</feature>
<evidence type="ECO:0000313" key="4">
    <source>
        <dbReference type="Proteomes" id="UP000199682"/>
    </source>
</evidence>
<proteinExistence type="predicted"/>
<dbReference type="AlphaFoldDB" id="A0A1G9IUM7"/>
<reference evidence="4" key="1">
    <citation type="submission" date="2016-10" db="EMBL/GenBank/DDBJ databases">
        <authorList>
            <person name="Varghese N."/>
            <person name="Submissions S."/>
        </authorList>
    </citation>
    <scope>NUCLEOTIDE SEQUENCE [LARGE SCALE GENOMIC DNA]</scope>
    <source>
        <strain evidence="4">DSM 44796</strain>
    </source>
</reference>
<keyword evidence="2" id="KW-0812">Transmembrane</keyword>
<keyword evidence="2" id="KW-0472">Membrane</keyword>
<evidence type="ECO:0000256" key="1">
    <source>
        <dbReference type="SAM" id="MobiDB-lite"/>
    </source>
</evidence>
<evidence type="ECO:0000256" key="2">
    <source>
        <dbReference type="SAM" id="Phobius"/>
    </source>
</evidence>